<gene>
    <name evidence="1" type="ORF">GQ55_2G303300</name>
</gene>
<proteinExistence type="predicted"/>
<reference evidence="1 2" key="1">
    <citation type="submission" date="2018-04" db="EMBL/GenBank/DDBJ databases">
        <title>WGS assembly of Panicum hallii var. hallii HAL2.</title>
        <authorList>
            <person name="Lovell J."/>
            <person name="Jenkins J."/>
            <person name="Lowry D."/>
            <person name="Mamidi S."/>
            <person name="Sreedasyam A."/>
            <person name="Weng X."/>
            <person name="Barry K."/>
            <person name="Bonette J."/>
            <person name="Campitelli B."/>
            <person name="Daum C."/>
            <person name="Gordon S."/>
            <person name="Gould B."/>
            <person name="Lipzen A."/>
            <person name="MacQueen A."/>
            <person name="Palacio-Mejia J."/>
            <person name="Plott C."/>
            <person name="Shakirov E."/>
            <person name="Shu S."/>
            <person name="Yoshinaga Y."/>
            <person name="Zane M."/>
            <person name="Rokhsar D."/>
            <person name="Grimwood J."/>
            <person name="Schmutz J."/>
            <person name="Juenger T."/>
        </authorList>
    </citation>
    <scope>NUCLEOTIDE SEQUENCE [LARGE SCALE GENOMIC DNA]</scope>
    <source>
        <strain evidence="2">cv. HAL2</strain>
    </source>
</reference>
<evidence type="ECO:0000313" key="2">
    <source>
        <dbReference type="Proteomes" id="UP000244336"/>
    </source>
</evidence>
<name>A0A2T7ETZ3_9POAL</name>
<organism evidence="1 2">
    <name type="scientific">Panicum hallii var. hallii</name>
    <dbReference type="NCBI Taxonomy" id="1504633"/>
    <lineage>
        <taxon>Eukaryota</taxon>
        <taxon>Viridiplantae</taxon>
        <taxon>Streptophyta</taxon>
        <taxon>Embryophyta</taxon>
        <taxon>Tracheophyta</taxon>
        <taxon>Spermatophyta</taxon>
        <taxon>Magnoliopsida</taxon>
        <taxon>Liliopsida</taxon>
        <taxon>Poales</taxon>
        <taxon>Poaceae</taxon>
        <taxon>PACMAD clade</taxon>
        <taxon>Panicoideae</taxon>
        <taxon>Panicodae</taxon>
        <taxon>Paniceae</taxon>
        <taxon>Panicinae</taxon>
        <taxon>Panicum</taxon>
        <taxon>Panicum sect. Panicum</taxon>
    </lineage>
</organism>
<sequence length="61" mass="6831">MFLYYYSPKTDVWSVMQKEDASVFSHCTCGVGLIRAVLCAHLAIHVKYLLPQAAINIVVSE</sequence>
<dbReference type="Proteomes" id="UP000244336">
    <property type="component" value="Chromosome 2"/>
</dbReference>
<protein>
    <submittedName>
        <fullName evidence="1">Uncharacterized protein</fullName>
    </submittedName>
</protein>
<evidence type="ECO:0000313" key="1">
    <source>
        <dbReference type="EMBL" id="PUZ71302.1"/>
    </source>
</evidence>
<dbReference type="EMBL" id="CM009750">
    <property type="protein sequence ID" value="PUZ71302.1"/>
    <property type="molecule type" value="Genomic_DNA"/>
</dbReference>
<keyword evidence="2" id="KW-1185">Reference proteome</keyword>
<accession>A0A2T7ETZ3</accession>
<dbReference type="Gramene" id="PUZ71302">
    <property type="protein sequence ID" value="PUZ71302"/>
    <property type="gene ID" value="GQ55_2G303300"/>
</dbReference>
<dbReference type="AlphaFoldDB" id="A0A2T7ETZ3"/>